<accession>A0A1D3TYM4</accession>
<keyword evidence="2" id="KW-1185">Reference proteome</keyword>
<evidence type="ECO:0000313" key="2">
    <source>
        <dbReference type="Proteomes" id="UP000199315"/>
    </source>
</evidence>
<dbReference type="RefSeq" id="WP_207648910.1">
    <property type="nucleotide sequence ID" value="NZ_FMKA01000046.1"/>
</dbReference>
<proteinExistence type="predicted"/>
<dbReference type="STRING" id="1619234.SAMN05421730_104616"/>
<reference evidence="1 2" key="1">
    <citation type="submission" date="2016-09" db="EMBL/GenBank/DDBJ databases">
        <authorList>
            <person name="Capua I."/>
            <person name="De Benedictis P."/>
            <person name="Joannis T."/>
            <person name="Lombin L.H."/>
            <person name="Cattoli G."/>
        </authorList>
    </citation>
    <scope>NUCLEOTIDE SEQUENCE [LARGE SCALE GENOMIC DNA]</scope>
    <source>
        <strain evidence="1 2">GluBS11</strain>
    </source>
</reference>
<dbReference type="Proteomes" id="UP000199315">
    <property type="component" value="Unassembled WGS sequence"/>
</dbReference>
<dbReference type="AlphaFoldDB" id="A0A1D3TYM4"/>
<gene>
    <name evidence="1" type="ORF">SAMN05421730_104616</name>
</gene>
<protein>
    <submittedName>
        <fullName evidence="1">Uncharacterized protein</fullName>
    </submittedName>
</protein>
<sequence>MKLNRAELRKIIYDFNSISNRLLQADFNDYTNVVSKFVAFIKNTPIILDYIKDCGHCEQDLKQEFDEISRSYGRSIFSLGDADAEEIRNVFGIVNYIAENGIEIHYGVAVGYSSSKKFQDKIKGFNDRVVMVLIRHIESYLTKIGIDMGIDEKVTYSITVQNGQVNIANDNASITATSTVGIDAAQLEKLVQAVRIKAIELPQEDAEVLESSLEVIEDEIKSGKPRKGFLKTAVSGLKMIKGTAEFAAAVATLIQFVQPLL</sequence>
<evidence type="ECO:0000313" key="1">
    <source>
        <dbReference type="EMBL" id="SCP99568.1"/>
    </source>
</evidence>
<dbReference type="EMBL" id="FMKA01000046">
    <property type="protein sequence ID" value="SCP99568.1"/>
    <property type="molecule type" value="Genomic_DNA"/>
</dbReference>
<organism evidence="1 2">
    <name type="scientific">Anaerobium acetethylicum</name>
    <dbReference type="NCBI Taxonomy" id="1619234"/>
    <lineage>
        <taxon>Bacteria</taxon>
        <taxon>Bacillati</taxon>
        <taxon>Bacillota</taxon>
        <taxon>Clostridia</taxon>
        <taxon>Lachnospirales</taxon>
        <taxon>Lachnospiraceae</taxon>
        <taxon>Anaerobium</taxon>
    </lineage>
</organism>
<name>A0A1D3TYM4_9FIRM</name>